<evidence type="ECO:0000313" key="4">
    <source>
        <dbReference type="Proteomes" id="UP000251314"/>
    </source>
</evidence>
<evidence type="ECO:0000256" key="1">
    <source>
        <dbReference type="SAM" id="Coils"/>
    </source>
</evidence>
<dbReference type="Proteomes" id="UP000251314">
    <property type="component" value="Unassembled WGS sequence"/>
</dbReference>
<protein>
    <submittedName>
        <fullName evidence="3">Uncharacterized protein</fullName>
    </submittedName>
</protein>
<reference evidence="2" key="2">
    <citation type="submission" date="2018-10" db="EMBL/GenBank/DDBJ databases">
        <title>Effector identification in a new, highly contiguous assembly of the strawberry crown rot pathogen Phytophthora cactorum.</title>
        <authorList>
            <person name="Armitage A.D."/>
            <person name="Nellist C.F."/>
            <person name="Bates H."/>
            <person name="Vickerstaff R.J."/>
            <person name="Harrison R.J."/>
        </authorList>
    </citation>
    <scope>NUCLEOTIDE SEQUENCE</scope>
    <source>
        <strain evidence="2">4040</strain>
    </source>
</reference>
<reference evidence="3 4" key="1">
    <citation type="submission" date="2018-01" db="EMBL/GenBank/DDBJ databases">
        <title>Draft genome of the strawberry crown rot pathogen Phytophthora cactorum.</title>
        <authorList>
            <person name="Armitage A.D."/>
            <person name="Lysoe E."/>
            <person name="Nellist C.F."/>
            <person name="Harrison R.J."/>
            <person name="Brurberg M.B."/>
        </authorList>
    </citation>
    <scope>NUCLEOTIDE SEQUENCE [LARGE SCALE GENOMIC DNA]</scope>
    <source>
        <strain evidence="3 4">10300</strain>
    </source>
</reference>
<name>A0A329RHG5_9STRA</name>
<gene>
    <name evidence="3" type="ORF">PC110_g19754</name>
    <name evidence="2" type="ORF">PC117_g20890</name>
</gene>
<feature type="coiled-coil region" evidence="1">
    <location>
        <begin position="146"/>
        <end position="173"/>
    </location>
</feature>
<dbReference type="AlphaFoldDB" id="A0A329RHG5"/>
<comment type="caution">
    <text evidence="3">The sequence shown here is derived from an EMBL/GenBank/DDBJ whole genome shotgun (WGS) entry which is preliminary data.</text>
</comment>
<accession>A0A329RHG5</accession>
<keyword evidence="4" id="KW-1185">Reference proteome</keyword>
<evidence type="ECO:0000313" key="3">
    <source>
        <dbReference type="EMBL" id="RAW23811.1"/>
    </source>
</evidence>
<sequence>MIGFTLSVGAQPLRSSAKRQLIKRKIKGRGLKGAGAAPLEGVVRRGRTYNLNEIRGLATPSAYIHRRLGSKYIRIPDLDAKTLVIVQPSRRKCGPKRDISDQLQAMIRALAFKQHIDHAEYDKLSMDDKKLFKEILEITHLQYNFHDRLEDPLESLRAEYDKLKGELELGNDNPSIIKQLKSLSVDMYSNRLISDSEFKDIIVRLI</sequence>
<evidence type="ECO:0000313" key="2">
    <source>
        <dbReference type="EMBL" id="KAG2904882.1"/>
    </source>
</evidence>
<keyword evidence="1" id="KW-0175">Coiled coil</keyword>
<dbReference type="OrthoDB" id="128115at2759"/>
<dbReference type="Proteomes" id="UP000736787">
    <property type="component" value="Unassembled WGS sequence"/>
</dbReference>
<dbReference type="EMBL" id="MJFZ01000988">
    <property type="protein sequence ID" value="RAW23811.1"/>
    <property type="molecule type" value="Genomic_DNA"/>
</dbReference>
<dbReference type="VEuPathDB" id="FungiDB:PC110_g19754"/>
<proteinExistence type="predicted"/>
<dbReference type="EMBL" id="RCMK01001006">
    <property type="protein sequence ID" value="KAG2904882.1"/>
    <property type="molecule type" value="Genomic_DNA"/>
</dbReference>
<organism evidence="3 4">
    <name type="scientific">Phytophthora cactorum</name>
    <dbReference type="NCBI Taxonomy" id="29920"/>
    <lineage>
        <taxon>Eukaryota</taxon>
        <taxon>Sar</taxon>
        <taxon>Stramenopiles</taxon>
        <taxon>Oomycota</taxon>
        <taxon>Peronosporomycetes</taxon>
        <taxon>Peronosporales</taxon>
        <taxon>Peronosporaceae</taxon>
        <taxon>Phytophthora</taxon>
    </lineage>
</organism>